<feature type="transmembrane region" description="Helical" evidence="1">
    <location>
        <begin position="21"/>
        <end position="39"/>
    </location>
</feature>
<name>A0A644XJF0_9ZZZZ</name>
<evidence type="ECO:0000259" key="2">
    <source>
        <dbReference type="PROSITE" id="PS50887"/>
    </source>
</evidence>
<keyword evidence="1" id="KW-0812">Transmembrane</keyword>
<dbReference type="PROSITE" id="PS50887">
    <property type="entry name" value="GGDEF"/>
    <property type="match status" value="1"/>
</dbReference>
<dbReference type="Pfam" id="PF00990">
    <property type="entry name" value="GGDEF"/>
    <property type="match status" value="1"/>
</dbReference>
<dbReference type="EMBL" id="VSSQ01002588">
    <property type="protein sequence ID" value="MPM16310.1"/>
    <property type="molecule type" value="Genomic_DNA"/>
</dbReference>
<proteinExistence type="predicted"/>
<dbReference type="CDD" id="cd01949">
    <property type="entry name" value="GGDEF"/>
    <property type="match status" value="1"/>
</dbReference>
<reference evidence="3" key="1">
    <citation type="submission" date="2019-08" db="EMBL/GenBank/DDBJ databases">
        <authorList>
            <person name="Kucharzyk K."/>
            <person name="Murdoch R.W."/>
            <person name="Higgins S."/>
            <person name="Loffler F."/>
        </authorList>
    </citation>
    <scope>NUCLEOTIDE SEQUENCE</scope>
</reference>
<sequence length="361" mass="39770">MDRAAKTPYFRRFIDVCLRHSAKCFLLMTLSIHLLQLPVCLLLNSLPLFWLNCISCAVYLFLLHLEKKRPDLAVTGAEAEIIFFALSASAVAGLQSGFFLYLICLLALSSYLGDAVEHCSVAAAQLLDLEGVAALLCVSGGIPLQIAGSPAPTGSSLFALFTMNLFTCIFVTLMSVHLASQALRRRNRELEAANHNLTYIASHDPLTGLQNRRDLYEQLESLCREADKTGSVFCAAMADIDDFKSFNDQFGHGYGDLVLTTISNCIRACTRENDIICRWGGEEILILFPHTPIATAKAVLIRIQAELHKLTAEAKAPFFRKVTLTFGLTQHITGQSAQELVSEADRLLYEGKQTGKDCVME</sequence>
<dbReference type="SMART" id="SM00267">
    <property type="entry name" value="GGDEF"/>
    <property type="match status" value="1"/>
</dbReference>
<keyword evidence="1" id="KW-1133">Transmembrane helix</keyword>
<dbReference type="InterPro" id="IPR043128">
    <property type="entry name" value="Rev_trsase/Diguanyl_cyclase"/>
</dbReference>
<dbReference type="InterPro" id="IPR029787">
    <property type="entry name" value="Nucleotide_cyclase"/>
</dbReference>
<accession>A0A644XJF0</accession>
<dbReference type="SUPFAM" id="SSF55073">
    <property type="entry name" value="Nucleotide cyclase"/>
    <property type="match status" value="1"/>
</dbReference>
<dbReference type="AlphaFoldDB" id="A0A644XJF0"/>
<feature type="transmembrane region" description="Helical" evidence="1">
    <location>
        <begin position="45"/>
        <end position="65"/>
    </location>
</feature>
<feature type="domain" description="GGDEF" evidence="2">
    <location>
        <begin position="231"/>
        <end position="361"/>
    </location>
</feature>
<gene>
    <name evidence="3" type="ORF">SDC9_62688</name>
</gene>
<dbReference type="InterPro" id="IPR000160">
    <property type="entry name" value="GGDEF_dom"/>
</dbReference>
<keyword evidence="1" id="KW-0472">Membrane</keyword>
<evidence type="ECO:0000313" key="3">
    <source>
        <dbReference type="EMBL" id="MPM16310.1"/>
    </source>
</evidence>
<dbReference type="GO" id="GO:0052621">
    <property type="term" value="F:diguanylate cyclase activity"/>
    <property type="evidence" value="ECO:0007669"/>
    <property type="project" value="TreeGrafter"/>
</dbReference>
<feature type="transmembrane region" description="Helical" evidence="1">
    <location>
        <begin position="158"/>
        <end position="179"/>
    </location>
</feature>
<protein>
    <recommendedName>
        <fullName evidence="2">GGDEF domain-containing protein</fullName>
    </recommendedName>
</protein>
<dbReference type="PANTHER" id="PTHR45138:SF9">
    <property type="entry name" value="DIGUANYLATE CYCLASE DGCM-RELATED"/>
    <property type="match status" value="1"/>
</dbReference>
<evidence type="ECO:0000256" key="1">
    <source>
        <dbReference type="SAM" id="Phobius"/>
    </source>
</evidence>
<feature type="transmembrane region" description="Helical" evidence="1">
    <location>
        <begin position="72"/>
        <end position="92"/>
    </location>
</feature>
<dbReference type="Gene3D" id="3.30.70.270">
    <property type="match status" value="1"/>
</dbReference>
<dbReference type="InterPro" id="IPR050469">
    <property type="entry name" value="Diguanylate_Cyclase"/>
</dbReference>
<dbReference type="PANTHER" id="PTHR45138">
    <property type="entry name" value="REGULATORY COMPONENTS OF SENSORY TRANSDUCTION SYSTEM"/>
    <property type="match status" value="1"/>
</dbReference>
<organism evidence="3">
    <name type="scientific">bioreactor metagenome</name>
    <dbReference type="NCBI Taxonomy" id="1076179"/>
    <lineage>
        <taxon>unclassified sequences</taxon>
        <taxon>metagenomes</taxon>
        <taxon>ecological metagenomes</taxon>
    </lineage>
</organism>
<comment type="caution">
    <text evidence="3">The sequence shown here is derived from an EMBL/GenBank/DDBJ whole genome shotgun (WGS) entry which is preliminary data.</text>
</comment>
<dbReference type="NCBIfam" id="TIGR00254">
    <property type="entry name" value="GGDEF"/>
    <property type="match status" value="1"/>
</dbReference>
<dbReference type="FunFam" id="3.30.70.270:FF:000001">
    <property type="entry name" value="Diguanylate cyclase domain protein"/>
    <property type="match status" value="1"/>
</dbReference>